<reference evidence="3" key="1">
    <citation type="submission" date="2016-10" db="EMBL/GenBank/DDBJ databases">
        <authorList>
            <person name="Varghese N."/>
            <person name="Submissions S."/>
        </authorList>
    </citation>
    <scope>NUCLEOTIDE SEQUENCE [LARGE SCALE GENOMIC DNA]</scope>
    <source>
        <strain evidence="3">S7</strain>
    </source>
</reference>
<dbReference type="Gene3D" id="1.10.10.10">
    <property type="entry name" value="Winged helix-like DNA-binding domain superfamily/Winged helix DNA-binding domain"/>
    <property type="match status" value="1"/>
</dbReference>
<dbReference type="AlphaFoldDB" id="A0A1I5V8W1"/>
<accession>A0A1I5V8W1</accession>
<sequence>MEHVPSGLYGRCRRLDQFIADHPSLWEHSVMQQFLQDEHCREQLIQAVCAPTPENQAALDKAFASFYAEVRFTSYMLKTLYWRAVRYDQKQKRRTRRQPLIMDRPLSTEQSVTIKDSFAAPGTPDSEEKMQEEALDLRQYAGDSLLYNALNQLTSRQHSALYQKYIEEKTDKTIAAQWNISAQAVHKTRQAALSKLRSFLEGGRNT</sequence>
<dbReference type="InterPro" id="IPR014284">
    <property type="entry name" value="RNA_pol_sigma-70_dom"/>
</dbReference>
<dbReference type="OrthoDB" id="2942336at2"/>
<dbReference type="GO" id="GO:0016987">
    <property type="term" value="F:sigma factor activity"/>
    <property type="evidence" value="ECO:0007669"/>
    <property type="project" value="InterPro"/>
</dbReference>
<dbReference type="STRING" id="1884432.SAMN05518683_11574"/>
<dbReference type="GO" id="GO:0006352">
    <property type="term" value="P:DNA-templated transcription initiation"/>
    <property type="evidence" value="ECO:0007669"/>
    <property type="project" value="InterPro"/>
</dbReference>
<organism evidence="2 3">
    <name type="scientific">Salibacterium halotolerans</name>
    <dbReference type="NCBI Taxonomy" id="1884432"/>
    <lineage>
        <taxon>Bacteria</taxon>
        <taxon>Bacillati</taxon>
        <taxon>Bacillota</taxon>
        <taxon>Bacilli</taxon>
        <taxon>Bacillales</taxon>
        <taxon>Bacillaceae</taxon>
    </lineage>
</organism>
<keyword evidence="3" id="KW-1185">Reference proteome</keyword>
<feature type="domain" description="RNA polymerase sigma factor 70 region 4 type 2" evidence="1">
    <location>
        <begin position="145"/>
        <end position="196"/>
    </location>
</feature>
<evidence type="ECO:0000313" key="3">
    <source>
        <dbReference type="Proteomes" id="UP000198892"/>
    </source>
</evidence>
<dbReference type="NCBIfam" id="TIGR02937">
    <property type="entry name" value="sigma70-ECF"/>
    <property type="match status" value="1"/>
</dbReference>
<dbReference type="Pfam" id="PF08281">
    <property type="entry name" value="Sigma70_r4_2"/>
    <property type="match status" value="1"/>
</dbReference>
<protein>
    <submittedName>
        <fullName evidence="2">RNA polymerase sigma factor, sigma-70 family</fullName>
    </submittedName>
</protein>
<dbReference type="SUPFAM" id="SSF88659">
    <property type="entry name" value="Sigma3 and sigma4 domains of RNA polymerase sigma factors"/>
    <property type="match status" value="1"/>
</dbReference>
<dbReference type="EMBL" id="FOXD01000015">
    <property type="protein sequence ID" value="SFQ03872.1"/>
    <property type="molecule type" value="Genomic_DNA"/>
</dbReference>
<gene>
    <name evidence="2" type="ORF">SAMN05518683_11574</name>
</gene>
<evidence type="ECO:0000313" key="2">
    <source>
        <dbReference type="EMBL" id="SFQ03872.1"/>
    </source>
</evidence>
<dbReference type="GO" id="GO:0003677">
    <property type="term" value="F:DNA binding"/>
    <property type="evidence" value="ECO:0007669"/>
    <property type="project" value="InterPro"/>
</dbReference>
<dbReference type="RefSeq" id="WP_093338121.1">
    <property type="nucleotide sequence ID" value="NZ_FOXD01000015.1"/>
</dbReference>
<name>A0A1I5V8W1_9BACI</name>
<proteinExistence type="predicted"/>
<dbReference type="InterPro" id="IPR013249">
    <property type="entry name" value="RNA_pol_sigma70_r4_t2"/>
</dbReference>
<dbReference type="Proteomes" id="UP000198892">
    <property type="component" value="Unassembled WGS sequence"/>
</dbReference>
<dbReference type="InterPro" id="IPR036388">
    <property type="entry name" value="WH-like_DNA-bd_sf"/>
</dbReference>
<dbReference type="InterPro" id="IPR013324">
    <property type="entry name" value="RNA_pol_sigma_r3/r4-like"/>
</dbReference>
<evidence type="ECO:0000259" key="1">
    <source>
        <dbReference type="Pfam" id="PF08281"/>
    </source>
</evidence>